<dbReference type="Pfam" id="PF07987">
    <property type="entry name" value="DUF1775"/>
    <property type="match status" value="1"/>
</dbReference>
<keyword evidence="1" id="KW-0732">Signal</keyword>
<dbReference type="Proteomes" id="UP001204151">
    <property type="component" value="Unassembled WGS sequence"/>
</dbReference>
<name>A0ABT1ZXW4_9BURK</name>
<feature type="chain" id="PRO_5045366968" evidence="1">
    <location>
        <begin position="20"/>
        <end position="166"/>
    </location>
</feature>
<evidence type="ECO:0000259" key="2">
    <source>
        <dbReference type="Pfam" id="PF07987"/>
    </source>
</evidence>
<comment type="caution">
    <text evidence="3">The sequence shown here is derived from an EMBL/GenBank/DDBJ whole genome shotgun (WGS) entry which is preliminary data.</text>
</comment>
<evidence type="ECO:0000313" key="4">
    <source>
        <dbReference type="Proteomes" id="UP001204151"/>
    </source>
</evidence>
<organism evidence="3 4">
    <name type="scientific">Massilia pinisoli</name>
    <dbReference type="NCBI Taxonomy" id="1772194"/>
    <lineage>
        <taxon>Bacteria</taxon>
        <taxon>Pseudomonadati</taxon>
        <taxon>Pseudomonadota</taxon>
        <taxon>Betaproteobacteria</taxon>
        <taxon>Burkholderiales</taxon>
        <taxon>Oxalobacteraceae</taxon>
        <taxon>Telluria group</taxon>
        <taxon>Massilia</taxon>
    </lineage>
</organism>
<feature type="domain" description="YncI copper-binding" evidence="2">
    <location>
        <begin position="20"/>
        <end position="156"/>
    </location>
</feature>
<dbReference type="InterPro" id="IPR012533">
    <property type="entry name" value="YcnI-copper_dom"/>
</dbReference>
<reference evidence="3 4" key="1">
    <citation type="submission" date="2022-08" db="EMBL/GenBank/DDBJ databases">
        <title>Reclassification of Massilia species as members of the genera Telluria, Duganella, Pseudoduganella, Mokoshia gen. nov. and Zemynaea gen. nov. using orthogonal and non-orthogonal genome-based approaches.</title>
        <authorList>
            <person name="Bowman J.P."/>
        </authorList>
    </citation>
    <scope>NUCLEOTIDE SEQUENCE [LARGE SCALE GENOMIC DNA]</scope>
    <source>
        <strain evidence="3 4">JCM 31316</strain>
    </source>
</reference>
<dbReference type="EMBL" id="JANUGW010000023">
    <property type="protein sequence ID" value="MCS0584671.1"/>
    <property type="molecule type" value="Genomic_DNA"/>
</dbReference>
<dbReference type="Gene3D" id="2.60.40.2230">
    <property type="entry name" value="Uncharacterised protein YcnI-like PF07987, DUF1775"/>
    <property type="match status" value="1"/>
</dbReference>
<gene>
    <name evidence="3" type="ORF">NX784_24090</name>
</gene>
<accession>A0ABT1ZXW4</accession>
<dbReference type="CDD" id="cd08545">
    <property type="entry name" value="YcnI_like"/>
    <property type="match status" value="1"/>
</dbReference>
<evidence type="ECO:0000313" key="3">
    <source>
        <dbReference type="EMBL" id="MCS0584671.1"/>
    </source>
</evidence>
<protein>
    <submittedName>
        <fullName evidence="3">YcnI family protein</fullName>
    </submittedName>
</protein>
<dbReference type="RefSeq" id="WP_258819215.1">
    <property type="nucleotide sequence ID" value="NZ_JANUGW010000023.1"/>
</dbReference>
<dbReference type="InterPro" id="IPR038507">
    <property type="entry name" value="YcnI-like_sf"/>
</dbReference>
<feature type="signal peptide" evidence="1">
    <location>
        <begin position="1"/>
        <end position="19"/>
    </location>
</feature>
<proteinExistence type="predicted"/>
<keyword evidence="4" id="KW-1185">Reference proteome</keyword>
<sequence length="166" mass="17582">MMKAFFWIAALCAAPLAHAHITVAPASAPAGAYQTLVFKVGHGCDGSATTGITVQLPDGVTAKPMPKPGWTLDLAEGKLAAPLQMHGKTITSAVRAITWRGGPLPDAYYDEFTVQAKLPDAPGRYVFKVGQQCEKGRTDWADVAPESKTPAPVLEVTPAAMPMHHH</sequence>
<evidence type="ECO:0000256" key="1">
    <source>
        <dbReference type="SAM" id="SignalP"/>
    </source>
</evidence>